<protein>
    <submittedName>
        <fullName evidence="1">Uncharacterized protein</fullName>
    </submittedName>
</protein>
<name>A0A3P6CJW7_BRAOL</name>
<proteinExistence type="predicted"/>
<organism evidence="1">
    <name type="scientific">Brassica oleracea</name>
    <name type="common">Wild cabbage</name>
    <dbReference type="NCBI Taxonomy" id="3712"/>
    <lineage>
        <taxon>Eukaryota</taxon>
        <taxon>Viridiplantae</taxon>
        <taxon>Streptophyta</taxon>
        <taxon>Embryophyta</taxon>
        <taxon>Tracheophyta</taxon>
        <taxon>Spermatophyta</taxon>
        <taxon>Magnoliopsida</taxon>
        <taxon>eudicotyledons</taxon>
        <taxon>Gunneridae</taxon>
        <taxon>Pentapetalae</taxon>
        <taxon>rosids</taxon>
        <taxon>malvids</taxon>
        <taxon>Brassicales</taxon>
        <taxon>Brassicaceae</taxon>
        <taxon>Brassiceae</taxon>
        <taxon>Brassica</taxon>
    </lineage>
</organism>
<accession>A0A3P6CJW7</accession>
<sequence length="37" mass="3753">IPTTAVLSGGVAPIVLLSKKIYSVGVIPKVVVSLVFS</sequence>
<dbReference type="EMBL" id="LR031873">
    <property type="protein sequence ID" value="VDD08762.1"/>
    <property type="molecule type" value="Genomic_DNA"/>
</dbReference>
<feature type="non-terminal residue" evidence="1">
    <location>
        <position position="1"/>
    </location>
</feature>
<gene>
    <name evidence="1" type="ORF">BOLC4T24213H</name>
</gene>
<evidence type="ECO:0000313" key="1">
    <source>
        <dbReference type="EMBL" id="VDD08762.1"/>
    </source>
</evidence>
<dbReference type="AlphaFoldDB" id="A0A3P6CJW7"/>
<reference evidence="1" key="1">
    <citation type="submission" date="2018-11" db="EMBL/GenBank/DDBJ databases">
        <authorList>
            <consortium name="Genoscope - CEA"/>
            <person name="William W."/>
        </authorList>
    </citation>
    <scope>NUCLEOTIDE SEQUENCE</scope>
</reference>